<evidence type="ECO:0000256" key="5">
    <source>
        <dbReference type="SAM" id="Phobius"/>
    </source>
</evidence>
<dbReference type="InterPro" id="IPR034294">
    <property type="entry name" value="Aquaporin_transptr"/>
</dbReference>
<accession>A0A498IZA0</accession>
<dbReference type="AlphaFoldDB" id="A0A498IZA0"/>
<comment type="subcellular location">
    <subcellularLocation>
        <location evidence="1">Membrane</location>
        <topology evidence="1">Multi-pass membrane protein</topology>
    </subcellularLocation>
</comment>
<protein>
    <recommendedName>
        <fullName evidence="8">Aquaporin</fullName>
    </recommendedName>
</protein>
<evidence type="ECO:0008006" key="8">
    <source>
        <dbReference type="Google" id="ProtNLM"/>
    </source>
</evidence>
<dbReference type="Proteomes" id="UP000290289">
    <property type="component" value="Chromosome 10"/>
</dbReference>
<proteinExistence type="predicted"/>
<evidence type="ECO:0000313" key="6">
    <source>
        <dbReference type="EMBL" id="RXH87434.1"/>
    </source>
</evidence>
<organism evidence="6 7">
    <name type="scientific">Malus domestica</name>
    <name type="common">Apple</name>
    <name type="synonym">Pyrus malus</name>
    <dbReference type="NCBI Taxonomy" id="3750"/>
    <lineage>
        <taxon>Eukaryota</taxon>
        <taxon>Viridiplantae</taxon>
        <taxon>Streptophyta</taxon>
        <taxon>Embryophyta</taxon>
        <taxon>Tracheophyta</taxon>
        <taxon>Spermatophyta</taxon>
        <taxon>Magnoliopsida</taxon>
        <taxon>eudicotyledons</taxon>
        <taxon>Gunneridae</taxon>
        <taxon>Pentapetalae</taxon>
        <taxon>rosids</taxon>
        <taxon>fabids</taxon>
        <taxon>Rosales</taxon>
        <taxon>Rosaceae</taxon>
        <taxon>Amygdaloideae</taxon>
        <taxon>Maleae</taxon>
        <taxon>Malus</taxon>
    </lineage>
</organism>
<sequence length="91" mass="10161">MEAKEEGVKLGANKFPERQLIGTSAQSLDEGKDYKELSPAPLFELGELTSWSFFRARIAEFITTFLFLYIIILTVMGVVKSNLKCATIGIQ</sequence>
<keyword evidence="7" id="KW-1185">Reference proteome</keyword>
<feature type="transmembrane region" description="Helical" evidence="5">
    <location>
        <begin position="58"/>
        <end position="79"/>
    </location>
</feature>
<evidence type="ECO:0000256" key="2">
    <source>
        <dbReference type="ARBA" id="ARBA00022692"/>
    </source>
</evidence>
<evidence type="ECO:0000256" key="1">
    <source>
        <dbReference type="ARBA" id="ARBA00004141"/>
    </source>
</evidence>
<dbReference type="InterPro" id="IPR023271">
    <property type="entry name" value="Aquaporin-like"/>
</dbReference>
<reference evidence="6 7" key="1">
    <citation type="submission" date="2018-10" db="EMBL/GenBank/DDBJ databases">
        <title>A high-quality apple genome assembly.</title>
        <authorList>
            <person name="Hu J."/>
        </authorList>
    </citation>
    <scope>NUCLEOTIDE SEQUENCE [LARGE SCALE GENOMIC DNA]</scope>
    <source>
        <strain evidence="7">cv. HFTH1</strain>
        <tissue evidence="6">Young leaf</tissue>
    </source>
</reference>
<evidence type="ECO:0000256" key="4">
    <source>
        <dbReference type="ARBA" id="ARBA00023136"/>
    </source>
</evidence>
<evidence type="ECO:0000256" key="3">
    <source>
        <dbReference type="ARBA" id="ARBA00022989"/>
    </source>
</evidence>
<comment type="caution">
    <text evidence="6">The sequence shown here is derived from an EMBL/GenBank/DDBJ whole genome shotgun (WGS) entry which is preliminary data.</text>
</comment>
<gene>
    <name evidence="6" type="ORF">DVH24_034334</name>
</gene>
<dbReference type="EMBL" id="RDQH01000336">
    <property type="protein sequence ID" value="RXH87434.1"/>
    <property type="molecule type" value="Genomic_DNA"/>
</dbReference>
<dbReference type="STRING" id="3750.A0A498IZA0"/>
<keyword evidence="3 5" id="KW-1133">Transmembrane helix</keyword>
<dbReference type="PANTHER" id="PTHR45687">
    <property type="entry name" value="AQUAPORIN OR AQUAGLYCEROPORIN RELATED"/>
    <property type="match status" value="1"/>
</dbReference>
<dbReference type="GO" id="GO:0016020">
    <property type="term" value="C:membrane"/>
    <property type="evidence" value="ECO:0007669"/>
    <property type="project" value="UniProtKB-SubCell"/>
</dbReference>
<dbReference type="Gene3D" id="1.20.1080.10">
    <property type="entry name" value="Glycerol uptake facilitator protein"/>
    <property type="match status" value="1"/>
</dbReference>
<evidence type="ECO:0000313" key="7">
    <source>
        <dbReference type="Proteomes" id="UP000290289"/>
    </source>
</evidence>
<keyword evidence="2 5" id="KW-0812">Transmembrane</keyword>
<keyword evidence="4 5" id="KW-0472">Membrane</keyword>
<name>A0A498IZA0_MALDO</name>